<evidence type="ECO:0000256" key="1">
    <source>
        <dbReference type="SAM" id="MobiDB-lite"/>
    </source>
</evidence>
<proteinExistence type="predicted"/>
<evidence type="ECO:0000256" key="2">
    <source>
        <dbReference type="SAM" id="Phobius"/>
    </source>
</evidence>
<reference evidence="3" key="1">
    <citation type="submission" date="2020-07" db="EMBL/GenBank/DDBJ databases">
        <authorList>
            <person name="Lin J."/>
        </authorList>
    </citation>
    <scope>NUCLEOTIDE SEQUENCE</scope>
</reference>
<keyword evidence="2" id="KW-1133">Transmembrane helix</keyword>
<feature type="region of interest" description="Disordered" evidence="1">
    <location>
        <begin position="1"/>
        <end position="62"/>
    </location>
</feature>
<dbReference type="EMBL" id="LR862139">
    <property type="protein sequence ID" value="CAD1818662.1"/>
    <property type="molecule type" value="Genomic_DNA"/>
</dbReference>
<sequence>MDLGFVSPALSPSSPLPPLPPHAPQLRERRDPTPRSLMRRQDPSLLRGQRREDLRRSPPTLAAGYGGFALLVVVRGGGGGGGGGVFFLVFGFFLDELFVRDRSELQELGFRVPPLGEARSGR</sequence>
<feature type="transmembrane region" description="Helical" evidence="2">
    <location>
        <begin position="68"/>
        <end position="94"/>
    </location>
</feature>
<keyword evidence="2" id="KW-0812">Transmembrane</keyword>
<protein>
    <submittedName>
        <fullName evidence="3">Uncharacterized protein</fullName>
    </submittedName>
</protein>
<feature type="compositionally biased region" description="Pro residues" evidence="1">
    <location>
        <begin position="14"/>
        <end position="23"/>
    </location>
</feature>
<keyword evidence="2" id="KW-0472">Membrane</keyword>
<evidence type="ECO:0000313" key="3">
    <source>
        <dbReference type="EMBL" id="CAD1818662.1"/>
    </source>
</evidence>
<organism evidence="3">
    <name type="scientific">Ananas comosus var. bracteatus</name>
    <name type="common">red pineapple</name>
    <dbReference type="NCBI Taxonomy" id="296719"/>
    <lineage>
        <taxon>Eukaryota</taxon>
        <taxon>Viridiplantae</taxon>
        <taxon>Streptophyta</taxon>
        <taxon>Embryophyta</taxon>
        <taxon>Tracheophyta</taxon>
        <taxon>Spermatophyta</taxon>
        <taxon>Magnoliopsida</taxon>
        <taxon>Liliopsida</taxon>
        <taxon>Poales</taxon>
        <taxon>Bromeliaceae</taxon>
        <taxon>Bromelioideae</taxon>
        <taxon>Ananas</taxon>
    </lineage>
</organism>
<accession>A0A6V7NJ91</accession>
<name>A0A6V7NJ91_ANACO</name>
<dbReference type="AlphaFoldDB" id="A0A6V7NJ91"/>
<gene>
    <name evidence="3" type="ORF">CB5_LOCUS1873</name>
</gene>